<dbReference type="Pfam" id="PF01909">
    <property type="entry name" value="NTP_transf_2"/>
    <property type="match status" value="1"/>
</dbReference>
<keyword evidence="2" id="KW-1277">Toxin-antitoxin system</keyword>
<evidence type="ECO:0000256" key="3">
    <source>
        <dbReference type="ARBA" id="ARBA00022679"/>
    </source>
</evidence>
<evidence type="ECO:0000256" key="9">
    <source>
        <dbReference type="ARBA" id="ARBA00038276"/>
    </source>
</evidence>
<dbReference type="PANTHER" id="PTHR33571:SF12">
    <property type="entry name" value="BSL3053 PROTEIN"/>
    <property type="match status" value="1"/>
</dbReference>
<evidence type="ECO:0000256" key="6">
    <source>
        <dbReference type="ARBA" id="ARBA00022741"/>
    </source>
</evidence>
<keyword evidence="4" id="KW-0548">Nucleotidyltransferase</keyword>
<evidence type="ECO:0000256" key="2">
    <source>
        <dbReference type="ARBA" id="ARBA00022649"/>
    </source>
</evidence>
<keyword evidence="7" id="KW-0067">ATP-binding</keyword>
<dbReference type="SUPFAM" id="SSF81301">
    <property type="entry name" value="Nucleotidyltransferase"/>
    <property type="match status" value="1"/>
</dbReference>
<evidence type="ECO:0000256" key="5">
    <source>
        <dbReference type="ARBA" id="ARBA00022723"/>
    </source>
</evidence>
<dbReference type="Proteomes" id="UP000325565">
    <property type="component" value="Unassembled WGS sequence"/>
</dbReference>
<dbReference type="InterPro" id="IPR052038">
    <property type="entry name" value="Type-VII_TA_antitoxin"/>
</dbReference>
<dbReference type="CDD" id="cd05403">
    <property type="entry name" value="NT_KNTase_like"/>
    <property type="match status" value="1"/>
</dbReference>
<keyword evidence="3" id="KW-0808">Transferase</keyword>
<proteinExistence type="inferred from homology"/>
<dbReference type="EMBL" id="CABVJB010000001">
    <property type="protein sequence ID" value="VVP71049.1"/>
    <property type="molecule type" value="Genomic_DNA"/>
</dbReference>
<dbReference type="GO" id="GO:0005524">
    <property type="term" value="F:ATP binding"/>
    <property type="evidence" value="ECO:0007669"/>
    <property type="project" value="UniProtKB-KW"/>
</dbReference>
<dbReference type="GO" id="GO:0016779">
    <property type="term" value="F:nucleotidyltransferase activity"/>
    <property type="evidence" value="ECO:0007669"/>
    <property type="project" value="UniProtKB-KW"/>
</dbReference>
<evidence type="ECO:0000256" key="7">
    <source>
        <dbReference type="ARBA" id="ARBA00022840"/>
    </source>
</evidence>
<evidence type="ECO:0000256" key="4">
    <source>
        <dbReference type="ARBA" id="ARBA00022695"/>
    </source>
</evidence>
<keyword evidence="8" id="KW-0460">Magnesium</keyword>
<feature type="domain" description="Polymerase nucleotidyl transferase" evidence="10">
    <location>
        <begin position="27"/>
        <end position="96"/>
    </location>
</feature>
<gene>
    <name evidence="11" type="ORF">PS922_00801</name>
</gene>
<evidence type="ECO:0000313" key="11">
    <source>
        <dbReference type="EMBL" id="VVP71049.1"/>
    </source>
</evidence>
<organism evidence="11 12">
    <name type="scientific">Pseudomonas fluorescens</name>
    <dbReference type="NCBI Taxonomy" id="294"/>
    <lineage>
        <taxon>Bacteria</taxon>
        <taxon>Pseudomonadati</taxon>
        <taxon>Pseudomonadota</taxon>
        <taxon>Gammaproteobacteria</taxon>
        <taxon>Pseudomonadales</taxon>
        <taxon>Pseudomonadaceae</taxon>
        <taxon>Pseudomonas</taxon>
    </lineage>
</organism>
<accession>A0A5E7RAA3</accession>
<dbReference type="AlphaFoldDB" id="A0A5E7RAA3"/>
<comment type="cofactor">
    <cofactor evidence="1">
        <name>Mg(2+)</name>
        <dbReference type="ChEBI" id="CHEBI:18420"/>
    </cofactor>
</comment>
<dbReference type="Gene3D" id="3.30.460.10">
    <property type="entry name" value="Beta Polymerase, domain 2"/>
    <property type="match status" value="1"/>
</dbReference>
<dbReference type="RefSeq" id="WP_154862773.1">
    <property type="nucleotide sequence ID" value="NZ_CABVJB010000001.1"/>
</dbReference>
<name>A0A5E7RAA3_PSEFL</name>
<evidence type="ECO:0000256" key="1">
    <source>
        <dbReference type="ARBA" id="ARBA00001946"/>
    </source>
</evidence>
<keyword evidence="6" id="KW-0547">Nucleotide-binding</keyword>
<reference evidence="11 12" key="1">
    <citation type="submission" date="2019-09" db="EMBL/GenBank/DDBJ databases">
        <authorList>
            <person name="Chandra G."/>
            <person name="Truman W A."/>
        </authorList>
    </citation>
    <scope>NUCLEOTIDE SEQUENCE [LARGE SCALE GENOMIC DNA]</scope>
    <source>
        <strain evidence="11">PS922</strain>
    </source>
</reference>
<evidence type="ECO:0000256" key="8">
    <source>
        <dbReference type="ARBA" id="ARBA00022842"/>
    </source>
</evidence>
<dbReference type="InterPro" id="IPR002934">
    <property type="entry name" value="Polymerase_NTP_transf_dom"/>
</dbReference>
<dbReference type="GO" id="GO:0046872">
    <property type="term" value="F:metal ion binding"/>
    <property type="evidence" value="ECO:0007669"/>
    <property type="project" value="UniProtKB-KW"/>
</dbReference>
<protein>
    <recommendedName>
        <fullName evidence="10">Polymerase nucleotidyl transferase domain-containing protein</fullName>
    </recommendedName>
</protein>
<evidence type="ECO:0000313" key="12">
    <source>
        <dbReference type="Proteomes" id="UP000325565"/>
    </source>
</evidence>
<evidence type="ECO:0000259" key="10">
    <source>
        <dbReference type="Pfam" id="PF01909"/>
    </source>
</evidence>
<sequence>MKPSDAIKGKADEIRKIIESYGFVAPGIFGSTARGEDEEGSDLDLLATIPEGMAGLISLFDIADMQDELEQMLGVVVDFNVENNMPETYRASIELEVIKL</sequence>
<dbReference type="InterPro" id="IPR043519">
    <property type="entry name" value="NT_sf"/>
</dbReference>
<comment type="similarity">
    <text evidence="9">Belongs to the MntA antitoxin family.</text>
</comment>
<dbReference type="PANTHER" id="PTHR33571">
    <property type="entry name" value="SSL8005 PROTEIN"/>
    <property type="match status" value="1"/>
</dbReference>
<keyword evidence="5" id="KW-0479">Metal-binding</keyword>